<feature type="transmembrane region" description="Helical" evidence="10">
    <location>
        <begin position="156"/>
        <end position="173"/>
    </location>
</feature>
<accession>A0A1S5VFR9</accession>
<comment type="similarity">
    <text evidence="10">Belongs to the insect chemoreceptor superfamily. Heteromeric odorant receptor channel (TC 1.A.69) family.</text>
</comment>
<proteinExistence type="evidence at transcript level"/>
<keyword evidence="7 10" id="KW-0472">Membrane</keyword>
<evidence type="ECO:0000256" key="8">
    <source>
        <dbReference type="ARBA" id="ARBA00023170"/>
    </source>
</evidence>
<evidence type="ECO:0000256" key="7">
    <source>
        <dbReference type="ARBA" id="ARBA00023136"/>
    </source>
</evidence>
<evidence type="ECO:0000313" key="11">
    <source>
        <dbReference type="EMBL" id="AQN78479.1"/>
    </source>
</evidence>
<sequence>MSSLSYNIFVLRCLGLWYSDNWITGFKAKVYVGYTIFIFTVVYTFTLSHLVMLYQCIHSADDFADASFMLLTFLVICRKMFNIVHNRKLIAELVASLKNDPFRPQDEVESDIDKEYTWKTKLYTLVYGILSDSTCTMLTIASILRDVPNRTLPFKAWLPFSIATPTAYYFAYVHQTLGHYMGCNVNVGFDTLVPSMMMMTCAQLKIFKHRVQKIHQTLKRMKNSSLVEYSVQDQERMEKELVADCAKHHIAIYQFAKFTNQSFDVSIFLQYCASSLILCVSTWTLSQLKPMSQEFFSFVLYLVCMLTQIFVFCRYATEVRLESEKISDAVYETDWTLLSVRAQKSLVTIMARTLHPIEYKTGHITLSLDSFSRLLKLSYSVLNVLQHSS</sequence>
<feature type="transmembrane region" description="Helical" evidence="10">
    <location>
        <begin position="267"/>
        <end position="286"/>
    </location>
</feature>
<feature type="transmembrane region" description="Helical" evidence="10">
    <location>
        <begin position="122"/>
        <end position="144"/>
    </location>
</feature>
<comment type="subcellular location">
    <subcellularLocation>
        <location evidence="1 10">Cell membrane</location>
        <topology evidence="1 10">Multi-pass membrane protein</topology>
    </subcellularLocation>
</comment>
<name>A0A1S5VFR9_9HYME</name>
<keyword evidence="3 10" id="KW-0716">Sensory transduction</keyword>
<protein>
    <recommendedName>
        <fullName evidence="10">Odorant receptor</fullName>
    </recommendedName>
</protein>
<evidence type="ECO:0000256" key="4">
    <source>
        <dbReference type="ARBA" id="ARBA00022692"/>
    </source>
</evidence>
<keyword evidence="4 10" id="KW-0812">Transmembrane</keyword>
<dbReference type="PANTHER" id="PTHR21137:SF35">
    <property type="entry name" value="ODORANT RECEPTOR 19A-RELATED"/>
    <property type="match status" value="1"/>
</dbReference>
<dbReference type="AlphaFoldDB" id="A0A1S5VFR9"/>
<dbReference type="EMBL" id="KY445544">
    <property type="protein sequence ID" value="AQN78479.1"/>
    <property type="molecule type" value="mRNA"/>
</dbReference>
<dbReference type="GO" id="GO:0005549">
    <property type="term" value="F:odorant binding"/>
    <property type="evidence" value="ECO:0007669"/>
    <property type="project" value="InterPro"/>
</dbReference>
<dbReference type="GO" id="GO:0004984">
    <property type="term" value="F:olfactory receptor activity"/>
    <property type="evidence" value="ECO:0007669"/>
    <property type="project" value="InterPro"/>
</dbReference>
<keyword evidence="9 10" id="KW-0807">Transducer</keyword>
<dbReference type="GO" id="GO:0005886">
    <property type="term" value="C:plasma membrane"/>
    <property type="evidence" value="ECO:0007669"/>
    <property type="project" value="UniProtKB-SubCell"/>
</dbReference>
<comment type="caution">
    <text evidence="10">Lacks conserved residue(s) required for the propagation of feature annotation.</text>
</comment>
<dbReference type="GO" id="GO:0007165">
    <property type="term" value="P:signal transduction"/>
    <property type="evidence" value="ECO:0007669"/>
    <property type="project" value="UniProtKB-KW"/>
</dbReference>
<evidence type="ECO:0000256" key="5">
    <source>
        <dbReference type="ARBA" id="ARBA00022725"/>
    </source>
</evidence>
<feature type="transmembrane region" description="Helical" evidence="10">
    <location>
        <begin position="30"/>
        <end position="51"/>
    </location>
</feature>
<keyword evidence="2" id="KW-1003">Cell membrane</keyword>
<keyword evidence="5 10" id="KW-0552">Olfaction</keyword>
<feature type="transmembrane region" description="Helical" evidence="10">
    <location>
        <begin position="298"/>
        <end position="317"/>
    </location>
</feature>
<evidence type="ECO:0000256" key="6">
    <source>
        <dbReference type="ARBA" id="ARBA00022989"/>
    </source>
</evidence>
<organism evidence="11">
    <name type="scientific">Meteorus pulchricornis</name>
    <dbReference type="NCBI Taxonomy" id="51522"/>
    <lineage>
        <taxon>Eukaryota</taxon>
        <taxon>Metazoa</taxon>
        <taxon>Ecdysozoa</taxon>
        <taxon>Arthropoda</taxon>
        <taxon>Hexapoda</taxon>
        <taxon>Insecta</taxon>
        <taxon>Pterygota</taxon>
        <taxon>Neoptera</taxon>
        <taxon>Endopterygota</taxon>
        <taxon>Hymenoptera</taxon>
        <taxon>Apocrita</taxon>
        <taxon>Ichneumonoidea</taxon>
        <taxon>Braconidae</taxon>
        <taxon>Meteorinae</taxon>
        <taxon>Meteorus</taxon>
    </lineage>
</organism>
<evidence type="ECO:0000256" key="3">
    <source>
        <dbReference type="ARBA" id="ARBA00022606"/>
    </source>
</evidence>
<dbReference type="Pfam" id="PF02949">
    <property type="entry name" value="7tm_6"/>
    <property type="match status" value="1"/>
</dbReference>
<feature type="transmembrane region" description="Helical" evidence="10">
    <location>
        <begin position="63"/>
        <end position="81"/>
    </location>
</feature>
<keyword evidence="8 10" id="KW-0675">Receptor</keyword>
<dbReference type="InterPro" id="IPR004117">
    <property type="entry name" value="7tm6_olfct_rcpt"/>
</dbReference>
<reference evidence="11" key="1">
    <citation type="journal article" date="2017" name="Comp. Biochem. Physiol. Part D Genomics Proteomics">
        <title>Candidate chemosensory genes identified in the endoparasitoid Meteorus pulchricornis (Hymenoptera: Braconidae) by antennal transcriptome analysis.</title>
        <authorList>
            <person name="Sheng S."/>
            <person name="Liao C.W."/>
            <person name="Zheng Y."/>
            <person name="Zhou Y."/>
            <person name="Xu Y."/>
            <person name="Song W.M."/>
            <person name="He P."/>
            <person name="Zhang J."/>
            <person name="Wu F.A."/>
        </authorList>
    </citation>
    <scope>NUCLEOTIDE SEQUENCE</scope>
    <source>
        <strain evidence="11">Zhenjiang</strain>
    </source>
</reference>
<evidence type="ECO:0000256" key="10">
    <source>
        <dbReference type="RuleBase" id="RU351113"/>
    </source>
</evidence>
<evidence type="ECO:0000256" key="1">
    <source>
        <dbReference type="ARBA" id="ARBA00004651"/>
    </source>
</evidence>
<keyword evidence="6 10" id="KW-1133">Transmembrane helix</keyword>
<evidence type="ECO:0000256" key="2">
    <source>
        <dbReference type="ARBA" id="ARBA00022475"/>
    </source>
</evidence>
<dbReference type="PANTHER" id="PTHR21137">
    <property type="entry name" value="ODORANT RECEPTOR"/>
    <property type="match status" value="1"/>
</dbReference>
<evidence type="ECO:0000256" key="9">
    <source>
        <dbReference type="ARBA" id="ARBA00023224"/>
    </source>
</evidence>